<accession>A0A5C3R322</accession>
<protein>
    <submittedName>
        <fullName evidence="2">Uncharacterized protein</fullName>
    </submittedName>
</protein>
<dbReference type="AlphaFoldDB" id="A0A5C3R322"/>
<proteinExistence type="predicted"/>
<feature type="compositionally biased region" description="Low complexity" evidence="1">
    <location>
        <begin position="489"/>
        <end position="499"/>
    </location>
</feature>
<feature type="compositionally biased region" description="Basic residues" evidence="1">
    <location>
        <begin position="43"/>
        <end position="54"/>
    </location>
</feature>
<feature type="compositionally biased region" description="Low complexity" evidence="1">
    <location>
        <begin position="55"/>
        <end position="65"/>
    </location>
</feature>
<feature type="compositionally biased region" description="Polar residues" evidence="1">
    <location>
        <begin position="500"/>
        <end position="533"/>
    </location>
</feature>
<feature type="compositionally biased region" description="Polar residues" evidence="1">
    <location>
        <begin position="16"/>
        <end position="33"/>
    </location>
</feature>
<dbReference type="Proteomes" id="UP000305067">
    <property type="component" value="Unassembled WGS sequence"/>
</dbReference>
<evidence type="ECO:0000313" key="2">
    <source>
        <dbReference type="EMBL" id="TFL07341.1"/>
    </source>
</evidence>
<feature type="compositionally biased region" description="Low complexity" evidence="1">
    <location>
        <begin position="606"/>
        <end position="625"/>
    </location>
</feature>
<evidence type="ECO:0000256" key="1">
    <source>
        <dbReference type="SAM" id="MobiDB-lite"/>
    </source>
</evidence>
<evidence type="ECO:0000313" key="3">
    <source>
        <dbReference type="Proteomes" id="UP000305067"/>
    </source>
</evidence>
<dbReference type="OrthoDB" id="3690045at2759"/>
<feature type="compositionally biased region" description="Polar residues" evidence="1">
    <location>
        <begin position="449"/>
        <end position="468"/>
    </location>
</feature>
<feature type="compositionally biased region" description="Basic and acidic residues" evidence="1">
    <location>
        <begin position="675"/>
        <end position="686"/>
    </location>
</feature>
<feature type="compositionally biased region" description="Basic and acidic residues" evidence="1">
    <location>
        <begin position="426"/>
        <end position="448"/>
    </location>
</feature>
<feature type="region of interest" description="Disordered" evidence="1">
    <location>
        <begin position="419"/>
        <end position="562"/>
    </location>
</feature>
<organism evidence="2 3">
    <name type="scientific">Pterulicium gracile</name>
    <dbReference type="NCBI Taxonomy" id="1884261"/>
    <lineage>
        <taxon>Eukaryota</taxon>
        <taxon>Fungi</taxon>
        <taxon>Dikarya</taxon>
        <taxon>Basidiomycota</taxon>
        <taxon>Agaricomycotina</taxon>
        <taxon>Agaricomycetes</taxon>
        <taxon>Agaricomycetidae</taxon>
        <taxon>Agaricales</taxon>
        <taxon>Pleurotineae</taxon>
        <taxon>Pterulaceae</taxon>
        <taxon>Pterulicium</taxon>
    </lineage>
</organism>
<name>A0A5C3R322_9AGAR</name>
<sequence length="696" mass="75532">MASHEQPASTRFIHETSLSAQPQPTLAITTIPGTETPVPAIPVKRKRGRPKGTGKKQLAAAAALANPDGTGEQANFMPSNVPAEVKVKRPVGRPRKDGLPSGSVASKKRKKEESTFPTAPQLAYPNFGMCPPPPWSTYHPGVHVPPHAHALPQPSASTSRMGMGVQSEWAHLHKQSPSDFLHTLVAELRAFPCASAFARPSPDDVFKSHLHMLNASPRQQPTPSSMQAPAPPIPMLYLHDKTFWLPFSPPYFALTTSANTARAPLPHRFFYWDPLPLVFNGLPCPLCAHPLSNGGRIKSGPIKVYDLENPYWIIGSEYVCTFTGCPGRSEPGNRDQHPKRFASTDTAILKYLPAPLRAELPAVLLSGHHGFDRGSGEDVWNGDIGGVSSVVWKLVQACLAKNMAKEDILDTLKHMQLPVSVDPDNSEMHEADEQQRHHELDELSESHRSQTLSQSRPPDRPTSTSTVSMELGTVNGTDHRMDRRHEEQTSSTPSNTQQSVAVESQHNQGGSQMRTASNGHSTEGTPATASPQVPQQPGPIYPYAHMRPGPGQEHSPPMPGSFGYTRPPFSFVGPPPIFSAPPQRHPQPNVSGFRMHQPQPAEVVAGSSSLQQQQQANAASTSRTALHPGAGIAAPQQRRPRHCSNCGTSDCKGKGGRVFCSGACRDCGRLECKGRNSRRPDKDCREAWGQVSPSTQ</sequence>
<feature type="region of interest" description="Disordered" evidence="1">
    <location>
        <begin position="675"/>
        <end position="696"/>
    </location>
</feature>
<gene>
    <name evidence="2" type="ORF">BDV98DRAFT_557694</name>
</gene>
<dbReference type="EMBL" id="ML178814">
    <property type="protein sequence ID" value="TFL07341.1"/>
    <property type="molecule type" value="Genomic_DNA"/>
</dbReference>
<feature type="region of interest" description="Disordered" evidence="1">
    <location>
        <begin position="1"/>
        <end position="120"/>
    </location>
</feature>
<feature type="region of interest" description="Disordered" evidence="1">
    <location>
        <begin position="606"/>
        <end position="642"/>
    </location>
</feature>
<keyword evidence="3" id="KW-1185">Reference proteome</keyword>
<feature type="compositionally biased region" description="Basic and acidic residues" evidence="1">
    <location>
        <begin position="477"/>
        <end position="488"/>
    </location>
</feature>
<reference evidence="2 3" key="1">
    <citation type="journal article" date="2019" name="Nat. Ecol. Evol.">
        <title>Megaphylogeny resolves global patterns of mushroom evolution.</title>
        <authorList>
            <person name="Varga T."/>
            <person name="Krizsan K."/>
            <person name="Foldi C."/>
            <person name="Dima B."/>
            <person name="Sanchez-Garcia M."/>
            <person name="Sanchez-Ramirez S."/>
            <person name="Szollosi G.J."/>
            <person name="Szarkandi J.G."/>
            <person name="Papp V."/>
            <person name="Albert L."/>
            <person name="Andreopoulos W."/>
            <person name="Angelini C."/>
            <person name="Antonin V."/>
            <person name="Barry K.W."/>
            <person name="Bougher N.L."/>
            <person name="Buchanan P."/>
            <person name="Buyck B."/>
            <person name="Bense V."/>
            <person name="Catcheside P."/>
            <person name="Chovatia M."/>
            <person name="Cooper J."/>
            <person name="Damon W."/>
            <person name="Desjardin D."/>
            <person name="Finy P."/>
            <person name="Geml J."/>
            <person name="Haridas S."/>
            <person name="Hughes K."/>
            <person name="Justo A."/>
            <person name="Karasinski D."/>
            <person name="Kautmanova I."/>
            <person name="Kiss B."/>
            <person name="Kocsube S."/>
            <person name="Kotiranta H."/>
            <person name="LaButti K.M."/>
            <person name="Lechner B.E."/>
            <person name="Liimatainen K."/>
            <person name="Lipzen A."/>
            <person name="Lukacs Z."/>
            <person name="Mihaltcheva S."/>
            <person name="Morgado L.N."/>
            <person name="Niskanen T."/>
            <person name="Noordeloos M.E."/>
            <person name="Ohm R.A."/>
            <person name="Ortiz-Santana B."/>
            <person name="Ovrebo C."/>
            <person name="Racz N."/>
            <person name="Riley R."/>
            <person name="Savchenko A."/>
            <person name="Shiryaev A."/>
            <person name="Soop K."/>
            <person name="Spirin V."/>
            <person name="Szebenyi C."/>
            <person name="Tomsovsky M."/>
            <person name="Tulloss R.E."/>
            <person name="Uehling J."/>
            <person name="Grigoriev I.V."/>
            <person name="Vagvolgyi C."/>
            <person name="Papp T."/>
            <person name="Martin F.M."/>
            <person name="Miettinen O."/>
            <person name="Hibbett D.S."/>
            <person name="Nagy L.G."/>
        </authorList>
    </citation>
    <scope>NUCLEOTIDE SEQUENCE [LARGE SCALE GENOMIC DNA]</scope>
    <source>
        <strain evidence="2 3">CBS 309.79</strain>
    </source>
</reference>
<dbReference type="STRING" id="1884261.A0A5C3R322"/>